<dbReference type="OrthoDB" id="10017160at2759"/>
<reference evidence="1 2" key="1">
    <citation type="journal article" date="2019" name="Sci. Rep.">
        <title>Orb-weaving spider Araneus ventricosus genome elucidates the spidroin gene catalogue.</title>
        <authorList>
            <person name="Kono N."/>
            <person name="Nakamura H."/>
            <person name="Ohtoshi R."/>
            <person name="Moran D.A.P."/>
            <person name="Shinohara A."/>
            <person name="Yoshida Y."/>
            <person name="Fujiwara M."/>
            <person name="Mori M."/>
            <person name="Tomita M."/>
            <person name="Arakawa K."/>
        </authorList>
    </citation>
    <scope>NUCLEOTIDE SEQUENCE [LARGE SCALE GENOMIC DNA]</scope>
</reference>
<gene>
    <name evidence="1" type="ORF">AVEN_60674_1</name>
</gene>
<accession>A0A4Y2V9K7</accession>
<protein>
    <submittedName>
        <fullName evidence="1">Uncharacterized protein</fullName>
    </submittedName>
</protein>
<dbReference type="EMBL" id="BGPR01043756">
    <property type="protein sequence ID" value="GBO20407.1"/>
    <property type="molecule type" value="Genomic_DNA"/>
</dbReference>
<evidence type="ECO:0000313" key="2">
    <source>
        <dbReference type="Proteomes" id="UP000499080"/>
    </source>
</evidence>
<keyword evidence="2" id="KW-1185">Reference proteome</keyword>
<name>A0A4Y2V9K7_ARAVE</name>
<organism evidence="1 2">
    <name type="scientific">Araneus ventricosus</name>
    <name type="common">Orbweaver spider</name>
    <name type="synonym">Epeira ventricosa</name>
    <dbReference type="NCBI Taxonomy" id="182803"/>
    <lineage>
        <taxon>Eukaryota</taxon>
        <taxon>Metazoa</taxon>
        <taxon>Ecdysozoa</taxon>
        <taxon>Arthropoda</taxon>
        <taxon>Chelicerata</taxon>
        <taxon>Arachnida</taxon>
        <taxon>Araneae</taxon>
        <taxon>Araneomorphae</taxon>
        <taxon>Entelegynae</taxon>
        <taxon>Araneoidea</taxon>
        <taxon>Araneidae</taxon>
        <taxon>Araneus</taxon>
    </lineage>
</organism>
<comment type="caution">
    <text evidence="1">The sequence shown here is derived from an EMBL/GenBank/DDBJ whole genome shotgun (WGS) entry which is preliminary data.</text>
</comment>
<evidence type="ECO:0000313" key="1">
    <source>
        <dbReference type="EMBL" id="GBO20407.1"/>
    </source>
</evidence>
<dbReference type="Gene3D" id="3.30.420.10">
    <property type="entry name" value="Ribonuclease H-like superfamily/Ribonuclease H"/>
    <property type="match status" value="1"/>
</dbReference>
<dbReference type="Proteomes" id="UP000499080">
    <property type="component" value="Unassembled WGS sequence"/>
</dbReference>
<dbReference type="InterPro" id="IPR036397">
    <property type="entry name" value="RNaseH_sf"/>
</dbReference>
<proteinExistence type="predicted"/>
<dbReference type="GO" id="GO:0003676">
    <property type="term" value="F:nucleic acid binding"/>
    <property type="evidence" value="ECO:0007669"/>
    <property type="project" value="InterPro"/>
</dbReference>
<sequence>MKTDTDIAYIPFQNIPEKSPGVSLMDYCAFGLLKRAHSKRKPTTIDGLWKVIEEKWKSIPLEISRKALLSWKSQFRLRFQKKDYQF</sequence>
<dbReference type="AlphaFoldDB" id="A0A4Y2V9K7"/>